<evidence type="ECO:0000256" key="7">
    <source>
        <dbReference type="SAM" id="Phobius"/>
    </source>
</evidence>
<keyword evidence="4 7" id="KW-0812">Transmembrane</keyword>
<comment type="subcellular location">
    <subcellularLocation>
        <location evidence="1">Cell inner membrane</location>
        <topology evidence="1">Multi-pass membrane protein</topology>
    </subcellularLocation>
</comment>
<feature type="transmembrane region" description="Helical" evidence="7">
    <location>
        <begin position="285"/>
        <end position="304"/>
    </location>
</feature>
<dbReference type="PIRSF" id="PIRSF006603">
    <property type="entry name" value="DinF"/>
    <property type="match status" value="1"/>
</dbReference>
<comment type="caution">
    <text evidence="8">The sequence shown here is derived from an EMBL/GenBank/DDBJ whole genome shotgun (WGS) entry which is preliminary data.</text>
</comment>
<feature type="transmembrane region" description="Helical" evidence="7">
    <location>
        <begin position="166"/>
        <end position="189"/>
    </location>
</feature>
<dbReference type="GO" id="GO:0042910">
    <property type="term" value="F:xenobiotic transmembrane transporter activity"/>
    <property type="evidence" value="ECO:0007669"/>
    <property type="project" value="InterPro"/>
</dbReference>
<dbReference type="Proteomes" id="UP000190965">
    <property type="component" value="Unassembled WGS sequence"/>
</dbReference>
<keyword evidence="5 7" id="KW-1133">Transmembrane helix</keyword>
<sequence>MDDKLREVILDGSIRHALLTLSMPIILGNLLQTGYQLTDAFWVGRLGAPAVAAVAVSFPVTFLVIALGSGLAMAGSVLIAQYAGAGRQDMVDHVAGQTMMMVLLTAVLLGAAGYLVTPSILTLLGVAIEVRTGALGFMHVSFVGVVFVFAYAMFQALMRGIGRTRLPLVIVLGTVLLNFVLDPLFIFGWGPVPGAGVVGAAVATVVTQGIAATVGIAIFLGGRHGIHLKRENLRLDSVYLRQAFKLGLPGSIDLSTRALGLMAMSFLIAGFGTLPIAVYGVGSTIMQVVTIPAAGLSMALSTLIGQNLGAGKADRAEKIARLGILYGFGMLSALGIVAMVSAPTLVAFFVPSNPDVIEVAAHFLKIMALSWGCIGIQFCVVGVLRASGKVAHAMVIALLTQWGVQFPLASLLSTQSYLGIEGIWWSFPAGNLAAAVLALAWFARGNWKRGWLTEEIKK</sequence>
<dbReference type="GO" id="GO:0005886">
    <property type="term" value="C:plasma membrane"/>
    <property type="evidence" value="ECO:0007669"/>
    <property type="project" value="UniProtKB-SubCell"/>
</dbReference>
<name>A0A1T2Y1Z0_PSEFL</name>
<evidence type="ECO:0000256" key="6">
    <source>
        <dbReference type="ARBA" id="ARBA00023136"/>
    </source>
</evidence>
<keyword evidence="2" id="KW-0813">Transport</keyword>
<keyword evidence="6 7" id="KW-0472">Membrane</keyword>
<dbReference type="PANTHER" id="PTHR43549">
    <property type="entry name" value="MULTIDRUG RESISTANCE PROTEIN YPNP-RELATED"/>
    <property type="match status" value="1"/>
</dbReference>
<dbReference type="InterPro" id="IPR048279">
    <property type="entry name" value="MdtK-like"/>
</dbReference>
<dbReference type="EMBL" id="MSDF01000052">
    <property type="protein sequence ID" value="OPA86137.1"/>
    <property type="molecule type" value="Genomic_DNA"/>
</dbReference>
<protein>
    <submittedName>
        <fullName evidence="8">MATE family efflux transporter</fullName>
    </submittedName>
</protein>
<evidence type="ECO:0000313" key="9">
    <source>
        <dbReference type="Proteomes" id="UP000190965"/>
    </source>
</evidence>
<dbReference type="PANTHER" id="PTHR43549:SF2">
    <property type="entry name" value="MULTIDRUG RESISTANCE PROTEIN NORM-RELATED"/>
    <property type="match status" value="1"/>
</dbReference>
<evidence type="ECO:0000256" key="1">
    <source>
        <dbReference type="ARBA" id="ARBA00004429"/>
    </source>
</evidence>
<gene>
    <name evidence="8" type="ORF">BFW87_25660</name>
</gene>
<dbReference type="NCBIfam" id="TIGR00797">
    <property type="entry name" value="matE"/>
    <property type="match status" value="1"/>
</dbReference>
<dbReference type="InterPro" id="IPR002528">
    <property type="entry name" value="MATE_fam"/>
</dbReference>
<proteinExistence type="predicted"/>
<feature type="transmembrane region" description="Helical" evidence="7">
    <location>
        <begin position="12"/>
        <end position="31"/>
    </location>
</feature>
<feature type="transmembrane region" description="Helical" evidence="7">
    <location>
        <begin position="101"/>
        <end position="128"/>
    </location>
</feature>
<feature type="transmembrane region" description="Helical" evidence="7">
    <location>
        <begin position="195"/>
        <end position="220"/>
    </location>
</feature>
<dbReference type="InterPro" id="IPR052031">
    <property type="entry name" value="Membrane_Transporter-Flippase"/>
</dbReference>
<reference evidence="8 9" key="1">
    <citation type="submission" date="2016-12" db="EMBL/GenBank/DDBJ databases">
        <title>Draft genome sequences of seven strains of Pseudomonas fluorescens that produce 4-formylaminooxyvinylglycine.</title>
        <authorList>
            <person name="Okrent R.A."/>
            <person name="Manning V.A."/>
            <person name="Trippe K.M."/>
        </authorList>
    </citation>
    <scope>NUCLEOTIDE SEQUENCE [LARGE SCALE GENOMIC DNA]</scope>
    <source>
        <strain evidence="8 9">P5A</strain>
    </source>
</reference>
<feature type="transmembrane region" description="Helical" evidence="7">
    <location>
        <begin position="362"/>
        <end position="384"/>
    </location>
</feature>
<dbReference type="AlphaFoldDB" id="A0A1T2Y1Z0"/>
<feature type="transmembrane region" description="Helical" evidence="7">
    <location>
        <begin position="324"/>
        <end position="350"/>
    </location>
</feature>
<evidence type="ECO:0000256" key="5">
    <source>
        <dbReference type="ARBA" id="ARBA00022989"/>
    </source>
</evidence>
<feature type="transmembrane region" description="Helical" evidence="7">
    <location>
        <begin position="51"/>
        <end position="80"/>
    </location>
</feature>
<dbReference type="Pfam" id="PF01554">
    <property type="entry name" value="MatE"/>
    <property type="match status" value="2"/>
</dbReference>
<feature type="transmembrane region" description="Helical" evidence="7">
    <location>
        <begin position="258"/>
        <end position="279"/>
    </location>
</feature>
<dbReference type="OrthoDB" id="9806302at2"/>
<organism evidence="8 9">
    <name type="scientific">Pseudomonas fluorescens</name>
    <dbReference type="NCBI Taxonomy" id="294"/>
    <lineage>
        <taxon>Bacteria</taxon>
        <taxon>Pseudomonadati</taxon>
        <taxon>Pseudomonadota</taxon>
        <taxon>Gammaproteobacteria</taxon>
        <taxon>Pseudomonadales</taxon>
        <taxon>Pseudomonadaceae</taxon>
        <taxon>Pseudomonas</taxon>
    </lineage>
</organism>
<accession>A0A1T2Y1Z0</accession>
<feature type="transmembrane region" description="Helical" evidence="7">
    <location>
        <begin position="391"/>
        <end position="411"/>
    </location>
</feature>
<feature type="transmembrane region" description="Helical" evidence="7">
    <location>
        <begin position="134"/>
        <end position="154"/>
    </location>
</feature>
<evidence type="ECO:0000256" key="3">
    <source>
        <dbReference type="ARBA" id="ARBA00022475"/>
    </source>
</evidence>
<dbReference type="GO" id="GO:0015297">
    <property type="term" value="F:antiporter activity"/>
    <property type="evidence" value="ECO:0007669"/>
    <property type="project" value="InterPro"/>
</dbReference>
<evidence type="ECO:0000313" key="8">
    <source>
        <dbReference type="EMBL" id="OPA86137.1"/>
    </source>
</evidence>
<keyword evidence="3" id="KW-1003">Cell membrane</keyword>
<feature type="transmembrane region" description="Helical" evidence="7">
    <location>
        <begin position="423"/>
        <end position="443"/>
    </location>
</feature>
<evidence type="ECO:0000256" key="2">
    <source>
        <dbReference type="ARBA" id="ARBA00022448"/>
    </source>
</evidence>
<evidence type="ECO:0000256" key="4">
    <source>
        <dbReference type="ARBA" id="ARBA00022692"/>
    </source>
</evidence>
<dbReference type="RefSeq" id="WP_078742510.1">
    <property type="nucleotide sequence ID" value="NZ_MSDF01000052.1"/>
</dbReference>